<gene>
    <name evidence="4" type="ORF">BLIN9172_01393</name>
</gene>
<name>A0A2H1IS98_BRELN</name>
<protein>
    <submittedName>
        <fullName evidence="4">LPXTG-motif cell wall anchor domain-containing protein</fullName>
    </submittedName>
</protein>
<feature type="compositionally biased region" description="Basic and acidic residues" evidence="1">
    <location>
        <begin position="308"/>
        <end position="369"/>
    </location>
</feature>
<keyword evidence="2" id="KW-1133">Transmembrane helix</keyword>
<keyword evidence="2" id="KW-0812">Transmembrane</keyword>
<feature type="chain" id="PRO_5013628301" evidence="3">
    <location>
        <begin position="27"/>
        <end position="553"/>
    </location>
</feature>
<dbReference type="Proteomes" id="UP000234641">
    <property type="component" value="Unassembled WGS sequence"/>
</dbReference>
<feature type="region of interest" description="Disordered" evidence="1">
    <location>
        <begin position="164"/>
        <end position="397"/>
    </location>
</feature>
<keyword evidence="2" id="KW-0472">Membrane</keyword>
<feature type="compositionally biased region" description="Basic and acidic residues" evidence="1">
    <location>
        <begin position="216"/>
        <end position="239"/>
    </location>
</feature>
<feature type="compositionally biased region" description="Low complexity" evidence="1">
    <location>
        <begin position="188"/>
        <end position="202"/>
    </location>
</feature>
<dbReference type="RefSeq" id="WP_145997932.1">
    <property type="nucleotide sequence ID" value="NZ_FXYY01000006.1"/>
</dbReference>
<evidence type="ECO:0000256" key="2">
    <source>
        <dbReference type="SAM" id="Phobius"/>
    </source>
</evidence>
<feature type="region of interest" description="Disordered" evidence="1">
    <location>
        <begin position="490"/>
        <end position="517"/>
    </location>
</feature>
<keyword evidence="3" id="KW-0732">Signal</keyword>
<feature type="compositionally biased region" description="Acidic residues" evidence="1">
    <location>
        <begin position="253"/>
        <end position="286"/>
    </location>
</feature>
<evidence type="ECO:0000313" key="4">
    <source>
        <dbReference type="EMBL" id="SMX78028.1"/>
    </source>
</evidence>
<reference evidence="4 5" key="1">
    <citation type="submission" date="2017-03" db="EMBL/GenBank/DDBJ databases">
        <authorList>
            <person name="Afonso C.L."/>
            <person name="Miller P.J."/>
            <person name="Scott M.A."/>
            <person name="Spackman E."/>
            <person name="Goraichik I."/>
            <person name="Dimitrov K.M."/>
            <person name="Suarez D.L."/>
            <person name="Swayne D.E."/>
        </authorList>
    </citation>
    <scope>NUCLEOTIDE SEQUENCE [LARGE SCALE GENOMIC DNA]</scope>
    <source>
        <strain evidence="4 5">ATCC 9172</strain>
    </source>
</reference>
<proteinExistence type="predicted"/>
<evidence type="ECO:0000313" key="5">
    <source>
        <dbReference type="Proteomes" id="UP000234641"/>
    </source>
</evidence>
<organism evidence="4 5">
    <name type="scientific">Brevibacterium linens ATCC 9172</name>
    <dbReference type="NCBI Taxonomy" id="1255617"/>
    <lineage>
        <taxon>Bacteria</taxon>
        <taxon>Bacillati</taxon>
        <taxon>Actinomycetota</taxon>
        <taxon>Actinomycetes</taxon>
        <taxon>Micrococcales</taxon>
        <taxon>Brevibacteriaceae</taxon>
        <taxon>Brevibacterium</taxon>
    </lineage>
</organism>
<evidence type="ECO:0000256" key="1">
    <source>
        <dbReference type="SAM" id="MobiDB-lite"/>
    </source>
</evidence>
<feature type="transmembrane region" description="Helical" evidence="2">
    <location>
        <begin position="520"/>
        <end position="539"/>
    </location>
</feature>
<feature type="region of interest" description="Disordered" evidence="1">
    <location>
        <begin position="26"/>
        <end position="70"/>
    </location>
</feature>
<dbReference type="EMBL" id="FXYY01000006">
    <property type="protein sequence ID" value="SMX78028.1"/>
    <property type="molecule type" value="Genomic_DNA"/>
</dbReference>
<dbReference type="NCBIfam" id="TIGR01167">
    <property type="entry name" value="LPXTG_anchor"/>
    <property type="match status" value="1"/>
</dbReference>
<feature type="signal peptide" evidence="3">
    <location>
        <begin position="1"/>
        <end position="26"/>
    </location>
</feature>
<sequence>MKTSRLVLAPAVAVALTGLAGAPAFAATESTASVPQQPLCAQGDQQSSSSSESDSSVPDESDPQATLAQAQVTRADIADDKKGLGFSGTGFTPDQKATVTVIGTEGTEYTPDKKLTVDEEGKVSGTYFFTVTEDAKVPAGEHSLYLTDLKSEKKSSKVTFEVVSKASEVDEPGTGDDDKCESATGPIKTPSETPSETQSPEPTETKTEEPTTEAPKPSETKTEDPTTKAPEPTETKTEDPTTEAPQPSPSETETPDPGDENSDEGSTADEGSEEASSADDGSEEAATDGVQPGPAKAPTGDEDSEGSDDAKDSEADKADDAKDADADASDDAKDAGSKDAEDSEADKADDAKDADADASDDAKDAGSKDAEDEAAESTGPASPGTEDKKPAADAQASMFINPTEVSSEDFLNDGIKIGVSGAQPGEKVTITVEHAQGKVDRYTMTKEADSDGKVTFGVQAKVKSVLGTYNVRAQAESFDEPQGGSFTVLTNGTDVDEGGDGNGGGQSDSGSDLPRTGAEMTGLALGVGLLAVGAAAVIITRRRMNAADDPAEF</sequence>
<feature type="compositionally biased region" description="Low complexity" evidence="1">
    <location>
        <begin position="44"/>
        <end position="56"/>
    </location>
</feature>
<evidence type="ECO:0000256" key="3">
    <source>
        <dbReference type="SAM" id="SignalP"/>
    </source>
</evidence>
<accession>A0A2H1IS98</accession>
<dbReference type="AlphaFoldDB" id="A0A2H1IS98"/>